<dbReference type="PANTHER" id="PTHR36506:SF1">
    <property type="entry name" value="PREFLAGELLIN PEPTIDASE"/>
    <property type="match status" value="1"/>
</dbReference>
<feature type="transmembrane region" description="Helical" evidence="6">
    <location>
        <begin position="103"/>
        <end position="121"/>
    </location>
</feature>
<evidence type="ECO:0000256" key="2">
    <source>
        <dbReference type="ARBA" id="ARBA00022475"/>
    </source>
</evidence>
<dbReference type="OrthoDB" id="19094at2157"/>
<reference evidence="8 9" key="1">
    <citation type="journal article" date="2010" name="Stand. Genomic Sci.">
        <title>Complete genome sequence of Methanoplanus petrolearius type strain (SEBR 4847).</title>
        <authorList>
            <person name="Brambilla E."/>
            <person name="Djao O.D."/>
            <person name="Daligault H."/>
            <person name="Lapidus A."/>
            <person name="Lucas S."/>
            <person name="Hammon N."/>
            <person name="Nolan M."/>
            <person name="Tice H."/>
            <person name="Cheng J.F."/>
            <person name="Han C."/>
            <person name="Tapia R."/>
            <person name="Goodwin L."/>
            <person name="Pitluck S."/>
            <person name="Liolios K."/>
            <person name="Ivanova N."/>
            <person name="Mavromatis K."/>
            <person name="Mikhailova N."/>
            <person name="Pati A."/>
            <person name="Chen A."/>
            <person name="Palaniappan K."/>
            <person name="Land M."/>
            <person name="Hauser L."/>
            <person name="Chang Y.J."/>
            <person name="Jeffries C.D."/>
            <person name="Rohde M."/>
            <person name="Spring S."/>
            <person name="Sikorski J."/>
            <person name="Goker M."/>
            <person name="Woyke T."/>
            <person name="Bristow J."/>
            <person name="Eisen J.A."/>
            <person name="Markowitz V."/>
            <person name="Hugenholtz P."/>
            <person name="Kyrpides N.C."/>
            <person name="Klenk H.P."/>
        </authorList>
    </citation>
    <scope>NUCLEOTIDE SEQUENCE [LARGE SCALE GENOMIC DNA]</scope>
    <source>
        <strain evidence="9">DSM 11571 / OCM 486 / SEBR 4847</strain>
    </source>
</reference>
<evidence type="ECO:0000256" key="1">
    <source>
        <dbReference type="ARBA" id="ARBA00004651"/>
    </source>
</evidence>
<dbReference type="Gene3D" id="6.10.250.3240">
    <property type="match status" value="1"/>
</dbReference>
<evidence type="ECO:0000256" key="6">
    <source>
        <dbReference type="SAM" id="Phobius"/>
    </source>
</evidence>
<feature type="transmembrane region" description="Helical" evidence="6">
    <location>
        <begin position="127"/>
        <end position="145"/>
    </location>
</feature>
<keyword evidence="3 6" id="KW-0812">Transmembrane</keyword>
<feature type="transmembrane region" description="Helical" evidence="6">
    <location>
        <begin position="63"/>
        <end position="82"/>
    </location>
</feature>
<dbReference type="Proteomes" id="UP000006565">
    <property type="component" value="Chromosome"/>
</dbReference>
<dbReference type="KEGG" id="mpi:Mpet_1817"/>
<dbReference type="STRING" id="679926.Mpet_1817"/>
<keyword evidence="9" id="KW-1185">Reference proteome</keyword>
<protein>
    <submittedName>
        <fullName evidence="8">Peptidase A24B, FlaK domain protein</fullName>
    </submittedName>
</protein>
<dbReference type="Pfam" id="PF06847">
    <property type="entry name" value="Arc_PepC_II"/>
    <property type="match status" value="1"/>
</dbReference>
<dbReference type="RefSeq" id="WP_013329746.1">
    <property type="nucleotide sequence ID" value="NC_014507.1"/>
</dbReference>
<organism evidence="8 9">
    <name type="scientific">Methanolacinia petrolearia (strain DSM 11571 / OCM 486 / SEBR 4847)</name>
    <name type="common">Methanoplanus petrolearius</name>
    <dbReference type="NCBI Taxonomy" id="679926"/>
    <lineage>
        <taxon>Archaea</taxon>
        <taxon>Methanobacteriati</taxon>
        <taxon>Methanobacteriota</taxon>
        <taxon>Stenosarchaea group</taxon>
        <taxon>Methanomicrobia</taxon>
        <taxon>Methanomicrobiales</taxon>
        <taxon>Methanomicrobiaceae</taxon>
        <taxon>Methanolacinia</taxon>
    </lineage>
</organism>
<evidence type="ECO:0000259" key="7">
    <source>
        <dbReference type="Pfam" id="PF06847"/>
    </source>
</evidence>
<feature type="transmembrane region" description="Helical" evidence="6">
    <location>
        <begin position="182"/>
        <end position="209"/>
    </location>
</feature>
<keyword evidence="2" id="KW-1003">Cell membrane</keyword>
<dbReference type="GeneID" id="9744294"/>
<feature type="transmembrane region" description="Helical" evidence="6">
    <location>
        <begin position="31"/>
        <end position="51"/>
    </location>
</feature>
<dbReference type="HOGENOM" id="CLU_840953_0_0_2"/>
<feature type="domain" description="Preflagellin peptidase C-terminal" evidence="7">
    <location>
        <begin position="215"/>
        <end position="319"/>
    </location>
</feature>
<evidence type="ECO:0000256" key="5">
    <source>
        <dbReference type="ARBA" id="ARBA00023136"/>
    </source>
</evidence>
<dbReference type="PANTHER" id="PTHR36506">
    <property type="entry name" value="PREFLAGELLIN PEPTIDASE"/>
    <property type="match status" value="1"/>
</dbReference>
<dbReference type="Gene3D" id="1.20.120.1220">
    <property type="match status" value="2"/>
</dbReference>
<keyword evidence="4 6" id="KW-1133">Transmembrane helix</keyword>
<proteinExistence type="predicted"/>
<dbReference type="InterPro" id="IPR052218">
    <property type="entry name" value="Preflagellin_Peptidase"/>
</dbReference>
<dbReference type="EMBL" id="CP002117">
    <property type="protein sequence ID" value="ADN36569.1"/>
    <property type="molecule type" value="Genomic_DNA"/>
</dbReference>
<evidence type="ECO:0000313" key="9">
    <source>
        <dbReference type="Proteomes" id="UP000006565"/>
    </source>
</evidence>
<feature type="transmembrane region" description="Helical" evidence="6">
    <location>
        <begin position="292"/>
        <end position="316"/>
    </location>
</feature>
<evidence type="ECO:0000256" key="3">
    <source>
        <dbReference type="ARBA" id="ARBA00022692"/>
    </source>
</evidence>
<keyword evidence="5 6" id="KW-0472">Membrane</keyword>
<feature type="transmembrane region" description="Helical" evidence="6">
    <location>
        <begin position="6"/>
        <end position="24"/>
    </location>
</feature>
<dbReference type="eggNOG" id="arCOG02298">
    <property type="taxonomic scope" value="Archaea"/>
</dbReference>
<evidence type="ECO:0000313" key="8">
    <source>
        <dbReference type="EMBL" id="ADN36569.1"/>
    </source>
</evidence>
<evidence type="ECO:0000256" key="4">
    <source>
        <dbReference type="ARBA" id="ARBA00022989"/>
    </source>
</evidence>
<sequence>MTELLIISSLAIAITLFYASYLDIKQRRVPFVTWIPAIAVAGALVIIFYYLNYGQYAGIDILQFSILPFIIAFMLLFLDWAYTVYIKKVDSSELDKKILAETYISWFLLSIPSSVLVFSYFTGYINFFSIFALISFIFCIFLELISVMHLWGGADSTAMIIISSTIPFFPVVPLWGYPEVTFFFPMSVMLNAVLLNLSVPVGLFIYNVLKKNRAPLKYMFIGYPVPGKDITDHFGYIIEEFEENGDRIERKFLKFSSSIGRMVSGKRRMYTQDFRNNPSEYKKELELYKKAGSVWISFGVPFIIPILAGFLFTFFIGDIFSLLLQIAGVV</sequence>
<dbReference type="GO" id="GO:0005886">
    <property type="term" value="C:plasma membrane"/>
    <property type="evidence" value="ECO:0007669"/>
    <property type="project" value="UniProtKB-SubCell"/>
</dbReference>
<accession>E1RIA4</accession>
<comment type="subcellular location">
    <subcellularLocation>
        <location evidence="1">Cell membrane</location>
        <topology evidence="1">Multi-pass membrane protein</topology>
    </subcellularLocation>
</comment>
<feature type="transmembrane region" description="Helical" evidence="6">
    <location>
        <begin position="157"/>
        <end position="176"/>
    </location>
</feature>
<dbReference type="InterPro" id="IPR009655">
    <property type="entry name" value="Preflagellin_peptidase_C"/>
</dbReference>
<name>E1RIA4_METP4</name>
<gene>
    <name evidence="8" type="ordered locus">Mpet_1817</name>
</gene>
<dbReference type="AlphaFoldDB" id="E1RIA4"/>